<dbReference type="Proteomes" id="UP000887560">
    <property type="component" value="Unplaced"/>
</dbReference>
<name>A0A915NNU6_9BILA</name>
<feature type="region of interest" description="Disordered" evidence="1">
    <location>
        <begin position="1"/>
        <end position="92"/>
    </location>
</feature>
<reference evidence="3" key="1">
    <citation type="submission" date="2022-11" db="UniProtKB">
        <authorList>
            <consortium name="WormBaseParasite"/>
        </authorList>
    </citation>
    <scope>IDENTIFICATION</scope>
</reference>
<feature type="compositionally biased region" description="Low complexity" evidence="1">
    <location>
        <begin position="68"/>
        <end position="77"/>
    </location>
</feature>
<proteinExistence type="predicted"/>
<keyword evidence="2" id="KW-1185">Reference proteome</keyword>
<feature type="compositionally biased region" description="Basic and acidic residues" evidence="1">
    <location>
        <begin position="80"/>
        <end position="92"/>
    </location>
</feature>
<sequence>MEGRNLGGINIRENQNPQQDELPPLPESLPYHGQAYDYQTLEFDQSEYPFDHQFGHHSHYAFSEEEPPQQQVQGQSSIDPKGKGKQKDPQFH</sequence>
<evidence type="ECO:0000313" key="2">
    <source>
        <dbReference type="Proteomes" id="UP000887560"/>
    </source>
</evidence>
<accession>A0A915NNU6</accession>
<dbReference type="AlphaFoldDB" id="A0A915NNU6"/>
<protein>
    <submittedName>
        <fullName evidence="3">Uncharacterized protein</fullName>
    </submittedName>
</protein>
<dbReference type="WBParaSite" id="scf7180000420508.g5400">
    <property type="protein sequence ID" value="scf7180000420508.g5400"/>
    <property type="gene ID" value="scf7180000420508.g5400"/>
</dbReference>
<organism evidence="2 3">
    <name type="scientific">Meloidogyne floridensis</name>
    <dbReference type="NCBI Taxonomy" id="298350"/>
    <lineage>
        <taxon>Eukaryota</taxon>
        <taxon>Metazoa</taxon>
        <taxon>Ecdysozoa</taxon>
        <taxon>Nematoda</taxon>
        <taxon>Chromadorea</taxon>
        <taxon>Rhabditida</taxon>
        <taxon>Tylenchina</taxon>
        <taxon>Tylenchomorpha</taxon>
        <taxon>Tylenchoidea</taxon>
        <taxon>Meloidogynidae</taxon>
        <taxon>Meloidogyninae</taxon>
        <taxon>Meloidogyne</taxon>
    </lineage>
</organism>
<evidence type="ECO:0000256" key="1">
    <source>
        <dbReference type="SAM" id="MobiDB-lite"/>
    </source>
</evidence>
<evidence type="ECO:0000313" key="3">
    <source>
        <dbReference type="WBParaSite" id="scf7180000420508.g5400"/>
    </source>
</evidence>